<organism evidence="1">
    <name type="scientific">Anguilla anguilla</name>
    <name type="common">European freshwater eel</name>
    <name type="synonym">Muraena anguilla</name>
    <dbReference type="NCBI Taxonomy" id="7936"/>
    <lineage>
        <taxon>Eukaryota</taxon>
        <taxon>Metazoa</taxon>
        <taxon>Chordata</taxon>
        <taxon>Craniata</taxon>
        <taxon>Vertebrata</taxon>
        <taxon>Euteleostomi</taxon>
        <taxon>Actinopterygii</taxon>
        <taxon>Neopterygii</taxon>
        <taxon>Teleostei</taxon>
        <taxon>Anguilliformes</taxon>
        <taxon>Anguillidae</taxon>
        <taxon>Anguilla</taxon>
    </lineage>
</organism>
<dbReference type="EMBL" id="GBXM01026425">
    <property type="protein sequence ID" value="JAH82152.1"/>
    <property type="molecule type" value="Transcribed_RNA"/>
</dbReference>
<protein>
    <submittedName>
        <fullName evidence="1">Uncharacterized protein</fullName>
    </submittedName>
</protein>
<dbReference type="AlphaFoldDB" id="A0A0E9VVR2"/>
<reference evidence="1" key="2">
    <citation type="journal article" date="2015" name="Fish Shellfish Immunol.">
        <title>Early steps in the European eel (Anguilla anguilla)-Vibrio vulnificus interaction in the gills: Role of the RtxA13 toxin.</title>
        <authorList>
            <person name="Callol A."/>
            <person name="Pajuelo D."/>
            <person name="Ebbesson L."/>
            <person name="Teles M."/>
            <person name="MacKenzie S."/>
            <person name="Amaro C."/>
        </authorList>
    </citation>
    <scope>NUCLEOTIDE SEQUENCE</scope>
</reference>
<sequence>MRCLKLYLSQLEIKENDLWI</sequence>
<proteinExistence type="predicted"/>
<accession>A0A0E9VVR2</accession>
<reference evidence="1" key="1">
    <citation type="submission" date="2014-11" db="EMBL/GenBank/DDBJ databases">
        <authorList>
            <person name="Amaro Gonzalez C."/>
        </authorList>
    </citation>
    <scope>NUCLEOTIDE SEQUENCE</scope>
</reference>
<name>A0A0E9VVR2_ANGAN</name>
<evidence type="ECO:0000313" key="1">
    <source>
        <dbReference type="EMBL" id="JAH82152.1"/>
    </source>
</evidence>